<proteinExistence type="predicted"/>
<feature type="non-terminal residue" evidence="4">
    <location>
        <position position="101"/>
    </location>
</feature>
<dbReference type="InterPro" id="IPR001079">
    <property type="entry name" value="Galectin_CRD"/>
</dbReference>
<evidence type="ECO:0000256" key="1">
    <source>
        <dbReference type="ARBA" id="ARBA00022734"/>
    </source>
</evidence>
<dbReference type="Proteomes" id="UP001328107">
    <property type="component" value="Unassembled WGS sequence"/>
</dbReference>
<evidence type="ECO:0000313" key="5">
    <source>
        <dbReference type="Proteomes" id="UP001328107"/>
    </source>
</evidence>
<evidence type="ECO:0000256" key="2">
    <source>
        <dbReference type="RuleBase" id="RU102079"/>
    </source>
</evidence>
<keyword evidence="1 2" id="KW-0430">Lectin</keyword>
<dbReference type="SUPFAM" id="SSF49899">
    <property type="entry name" value="Concanavalin A-like lectins/glucanases"/>
    <property type="match status" value="1"/>
</dbReference>
<sequence>AYDATKEGLNRAGQAVSDTASGAFNVMKEGINRAGQAVTNMPIPYRSLLQEQIEPGQTLIVKGSTIPESQRFMINLHSKSADFSGNDVPMHISFRFDEGKV</sequence>
<evidence type="ECO:0000259" key="3">
    <source>
        <dbReference type="PROSITE" id="PS51304"/>
    </source>
</evidence>
<organism evidence="4 5">
    <name type="scientific">Pristionchus mayeri</name>
    <dbReference type="NCBI Taxonomy" id="1317129"/>
    <lineage>
        <taxon>Eukaryota</taxon>
        <taxon>Metazoa</taxon>
        <taxon>Ecdysozoa</taxon>
        <taxon>Nematoda</taxon>
        <taxon>Chromadorea</taxon>
        <taxon>Rhabditida</taxon>
        <taxon>Rhabditina</taxon>
        <taxon>Diplogasteromorpha</taxon>
        <taxon>Diplogasteroidea</taxon>
        <taxon>Neodiplogasteridae</taxon>
        <taxon>Pristionchus</taxon>
    </lineage>
</organism>
<dbReference type="AlphaFoldDB" id="A0AAN4ZG83"/>
<comment type="caution">
    <text evidence="4">The sequence shown here is derived from an EMBL/GenBank/DDBJ whole genome shotgun (WGS) entry which is preliminary data.</text>
</comment>
<dbReference type="Gene3D" id="2.60.120.200">
    <property type="match status" value="1"/>
</dbReference>
<feature type="domain" description="Galectin" evidence="3">
    <location>
        <begin position="45"/>
        <end position="101"/>
    </location>
</feature>
<feature type="non-terminal residue" evidence="4">
    <location>
        <position position="1"/>
    </location>
</feature>
<evidence type="ECO:0000313" key="4">
    <source>
        <dbReference type="EMBL" id="GMR39384.1"/>
    </source>
</evidence>
<dbReference type="InterPro" id="IPR013320">
    <property type="entry name" value="ConA-like_dom_sf"/>
</dbReference>
<dbReference type="PROSITE" id="PS51304">
    <property type="entry name" value="GALECTIN"/>
    <property type="match status" value="1"/>
</dbReference>
<dbReference type="Pfam" id="PF00337">
    <property type="entry name" value="Gal-bind_lectin"/>
    <property type="match status" value="1"/>
</dbReference>
<name>A0AAN4ZG83_9BILA</name>
<reference evidence="5" key="1">
    <citation type="submission" date="2022-10" db="EMBL/GenBank/DDBJ databases">
        <title>Genome assembly of Pristionchus species.</title>
        <authorList>
            <person name="Yoshida K."/>
            <person name="Sommer R.J."/>
        </authorList>
    </citation>
    <scope>NUCLEOTIDE SEQUENCE [LARGE SCALE GENOMIC DNA]</scope>
    <source>
        <strain evidence="5">RS5460</strain>
    </source>
</reference>
<keyword evidence="5" id="KW-1185">Reference proteome</keyword>
<accession>A0AAN4ZG83</accession>
<dbReference type="EMBL" id="BTRK01000002">
    <property type="protein sequence ID" value="GMR39384.1"/>
    <property type="molecule type" value="Genomic_DNA"/>
</dbReference>
<gene>
    <name evidence="4" type="ORF">PMAYCL1PPCAC_09579</name>
</gene>
<dbReference type="GO" id="GO:0030246">
    <property type="term" value="F:carbohydrate binding"/>
    <property type="evidence" value="ECO:0007669"/>
    <property type="project" value="UniProtKB-UniRule"/>
</dbReference>
<protein>
    <recommendedName>
        <fullName evidence="2">Galectin</fullName>
    </recommendedName>
</protein>